<dbReference type="Gene3D" id="1.10.8.10">
    <property type="entry name" value="DNA helicase RuvA subunit, C-terminal domain"/>
    <property type="match status" value="1"/>
</dbReference>
<dbReference type="Pfam" id="PF17827">
    <property type="entry name" value="PrmC_N"/>
    <property type="match status" value="1"/>
</dbReference>
<dbReference type="Proteomes" id="UP000251144">
    <property type="component" value="Unassembled WGS sequence"/>
</dbReference>
<evidence type="ECO:0000313" key="6">
    <source>
        <dbReference type="Proteomes" id="UP000251144"/>
    </source>
</evidence>
<evidence type="ECO:0000313" key="5">
    <source>
        <dbReference type="EMBL" id="RAW55218.1"/>
    </source>
</evidence>
<dbReference type="EMBL" id="PRLB01000002">
    <property type="protein sequence ID" value="RAW55218.1"/>
    <property type="molecule type" value="Genomic_DNA"/>
</dbReference>
<dbReference type="SUPFAM" id="SSF53335">
    <property type="entry name" value="S-adenosyl-L-methionine-dependent methyltransferases"/>
    <property type="match status" value="1"/>
</dbReference>
<organism evidence="5 6">
    <name type="scientific">Faecalibacterium prausnitzii</name>
    <dbReference type="NCBI Taxonomy" id="853"/>
    <lineage>
        <taxon>Bacteria</taxon>
        <taxon>Bacillati</taxon>
        <taxon>Bacillota</taxon>
        <taxon>Clostridia</taxon>
        <taxon>Eubacteriales</taxon>
        <taxon>Oscillospiraceae</taxon>
        <taxon>Faecalibacterium</taxon>
    </lineage>
</organism>
<dbReference type="AlphaFoldDB" id="A0A329U2R5"/>
<reference evidence="5 6" key="1">
    <citation type="submission" date="2018-02" db="EMBL/GenBank/DDBJ databases">
        <title>Complete genome sequencing of Faecalibacterium prausnitzii strains isolated from the human gut.</title>
        <authorList>
            <person name="Fitzgerald B.C."/>
            <person name="Shkoporov A.N."/>
            <person name="Ross P.R."/>
            <person name="Hill C."/>
        </authorList>
    </citation>
    <scope>NUCLEOTIDE SEQUENCE [LARGE SCALE GENOMIC DNA]</scope>
    <source>
        <strain evidence="5 6">APC942/32-1</strain>
    </source>
</reference>
<name>A0A329U2R5_9FIRM</name>
<dbReference type="InterPro" id="IPR029063">
    <property type="entry name" value="SAM-dependent_MTases_sf"/>
</dbReference>
<proteinExistence type="predicted"/>
<evidence type="ECO:0000259" key="3">
    <source>
        <dbReference type="Pfam" id="PF02475"/>
    </source>
</evidence>
<keyword evidence="5" id="KW-0489">Methyltransferase</keyword>
<gene>
    <name evidence="5" type="ORF">C4N26_04460</name>
</gene>
<dbReference type="InterPro" id="IPR050320">
    <property type="entry name" value="N5-glutamine_MTase"/>
</dbReference>
<dbReference type="Gene3D" id="3.40.50.150">
    <property type="entry name" value="Vaccinia Virus protein VP39"/>
    <property type="match status" value="1"/>
</dbReference>
<evidence type="ECO:0000256" key="1">
    <source>
        <dbReference type="ARBA" id="ARBA00022679"/>
    </source>
</evidence>
<comment type="caution">
    <text evidence="5">The sequence shown here is derived from an EMBL/GenBank/DDBJ whole genome shotgun (WGS) entry which is preliminary data.</text>
</comment>
<dbReference type="InterPro" id="IPR002052">
    <property type="entry name" value="DNA_methylase_N6_adenine_CS"/>
</dbReference>
<dbReference type="OrthoDB" id="9800643at2"/>
<dbReference type="GO" id="GO:0003676">
    <property type="term" value="F:nucleic acid binding"/>
    <property type="evidence" value="ECO:0007669"/>
    <property type="project" value="InterPro"/>
</dbReference>
<dbReference type="PROSITE" id="PS00092">
    <property type="entry name" value="N6_MTASE"/>
    <property type="match status" value="1"/>
</dbReference>
<keyword evidence="1 5" id="KW-0808">Transferase</keyword>
<sequence length="311" mass="33710">MVSEGMLPRAAVKEVEARLTAAGCPDADFDARELFRLATGRDVRLSDRPLDAAEAAKLEELTVRRAAREPLQYLCGSWPFLDFELAVGPGVLCPRADTEVVAETAAEMLAGVEAPRVLDLCAGTGCLGLGVKRLCPAAQVVCVEKSPEAYVYLEKNTRLALKGRGGSTENVLDASPFEEPAFDWGMKPTRAAEPVEGDLFTYWESLPEDQLDLIVSNPPYLTAQEMSELQPEVAKEPAMALEAGEDGLVFYKAIAEHYQKALLPGGALALEIGWQQREAVTALLEANGWADIACRKDFGGNDRCVTARRPQ</sequence>
<feature type="domain" description="Release factor glutamine methyltransferase N-terminal" evidence="4">
    <location>
        <begin position="11"/>
        <end position="76"/>
    </location>
</feature>
<dbReference type="GO" id="GO:0032259">
    <property type="term" value="P:methylation"/>
    <property type="evidence" value="ECO:0007669"/>
    <property type="project" value="UniProtKB-KW"/>
</dbReference>
<protein>
    <submittedName>
        <fullName evidence="5">Peptide chain release factor N(5)-glutamine methyltransferase</fullName>
    </submittedName>
</protein>
<dbReference type="Pfam" id="PF02475">
    <property type="entry name" value="TRM5-TYW2_MTfase"/>
    <property type="match status" value="1"/>
</dbReference>
<accession>A0A329U2R5</accession>
<dbReference type="PANTHER" id="PTHR18895">
    <property type="entry name" value="HEMK METHYLTRANSFERASE"/>
    <property type="match status" value="1"/>
</dbReference>
<dbReference type="PANTHER" id="PTHR18895:SF74">
    <property type="entry name" value="MTRF1L RELEASE FACTOR GLUTAMINE METHYLTRANSFERASE"/>
    <property type="match status" value="1"/>
</dbReference>
<dbReference type="CDD" id="cd02440">
    <property type="entry name" value="AdoMet_MTases"/>
    <property type="match status" value="1"/>
</dbReference>
<dbReference type="RefSeq" id="WP_158400515.1">
    <property type="nucleotide sequence ID" value="NZ_PRLB01000002.1"/>
</dbReference>
<dbReference type="GO" id="GO:0008168">
    <property type="term" value="F:methyltransferase activity"/>
    <property type="evidence" value="ECO:0007669"/>
    <property type="project" value="UniProtKB-KW"/>
</dbReference>
<evidence type="ECO:0000256" key="2">
    <source>
        <dbReference type="ARBA" id="ARBA00022691"/>
    </source>
</evidence>
<dbReference type="InterPro" id="IPR056743">
    <property type="entry name" value="TRM5-TYW2-like_MTfase"/>
</dbReference>
<feature type="domain" description="TRM5/TYW2-like methyltransferase" evidence="3">
    <location>
        <begin position="113"/>
        <end position="159"/>
    </location>
</feature>
<keyword evidence="2" id="KW-0949">S-adenosyl-L-methionine</keyword>
<evidence type="ECO:0000259" key="4">
    <source>
        <dbReference type="Pfam" id="PF17827"/>
    </source>
</evidence>
<dbReference type="InterPro" id="IPR040758">
    <property type="entry name" value="PrmC_N"/>
</dbReference>